<evidence type="ECO:0000256" key="2">
    <source>
        <dbReference type="ARBA" id="ARBA00022989"/>
    </source>
</evidence>
<feature type="transmembrane region" description="Helical" evidence="4">
    <location>
        <begin position="51"/>
        <end position="69"/>
    </location>
</feature>
<dbReference type="PROSITE" id="PS50850">
    <property type="entry name" value="MFS"/>
    <property type="match status" value="1"/>
</dbReference>
<evidence type="ECO:0000256" key="4">
    <source>
        <dbReference type="SAM" id="Phobius"/>
    </source>
</evidence>
<dbReference type="Pfam" id="PF07690">
    <property type="entry name" value="MFS_1"/>
    <property type="match status" value="1"/>
</dbReference>
<name>A0A2T4HP74_9SPHN</name>
<feature type="transmembrane region" description="Helical" evidence="4">
    <location>
        <begin position="359"/>
        <end position="382"/>
    </location>
</feature>
<keyword evidence="7" id="KW-1185">Reference proteome</keyword>
<feature type="transmembrane region" description="Helical" evidence="4">
    <location>
        <begin position="167"/>
        <end position="189"/>
    </location>
</feature>
<accession>A0A2T4HP74</accession>
<organism evidence="6 7">
    <name type="scientific">Edaphosphingomonas fennica</name>
    <dbReference type="NCBI Taxonomy" id="114404"/>
    <lineage>
        <taxon>Bacteria</taxon>
        <taxon>Pseudomonadati</taxon>
        <taxon>Pseudomonadota</taxon>
        <taxon>Alphaproteobacteria</taxon>
        <taxon>Sphingomonadales</taxon>
        <taxon>Rhizorhabdaceae</taxon>
        <taxon>Edaphosphingomonas</taxon>
    </lineage>
</organism>
<keyword evidence="3 4" id="KW-0472">Membrane</keyword>
<dbReference type="InterPro" id="IPR050327">
    <property type="entry name" value="Proton-linked_MCT"/>
</dbReference>
<keyword evidence="2 4" id="KW-1133">Transmembrane helix</keyword>
<protein>
    <submittedName>
        <fullName evidence="6">MFS transporter</fullName>
    </submittedName>
</protein>
<dbReference type="SUPFAM" id="SSF103473">
    <property type="entry name" value="MFS general substrate transporter"/>
    <property type="match status" value="1"/>
</dbReference>
<dbReference type="InterPro" id="IPR020846">
    <property type="entry name" value="MFS_dom"/>
</dbReference>
<feature type="transmembrane region" description="Helical" evidence="4">
    <location>
        <begin position="271"/>
        <end position="292"/>
    </location>
</feature>
<keyword evidence="1 4" id="KW-0812">Transmembrane</keyword>
<proteinExistence type="predicted"/>
<dbReference type="GO" id="GO:0022857">
    <property type="term" value="F:transmembrane transporter activity"/>
    <property type="evidence" value="ECO:0007669"/>
    <property type="project" value="InterPro"/>
</dbReference>
<gene>
    <name evidence="6" type="ORF">CV103_17415</name>
</gene>
<dbReference type="EMBL" id="PHHF01000072">
    <property type="protein sequence ID" value="PTD17568.1"/>
    <property type="molecule type" value="Genomic_DNA"/>
</dbReference>
<dbReference type="RefSeq" id="WP_107395663.1">
    <property type="nucleotide sequence ID" value="NZ_PHHF01000072.1"/>
</dbReference>
<dbReference type="InterPro" id="IPR011701">
    <property type="entry name" value="MFS"/>
</dbReference>
<reference evidence="6 7" key="1">
    <citation type="submission" date="2017-11" db="EMBL/GenBank/DDBJ databases">
        <title>Sphingomonas oleivorans sp. nov., isolated from oil-contaminated soil.</title>
        <authorList>
            <person name="Wang L."/>
            <person name="Chen L."/>
        </authorList>
    </citation>
    <scope>NUCLEOTIDE SEQUENCE [LARGE SCALE GENOMIC DNA]</scope>
    <source>
        <strain evidence="6 7">K101</strain>
    </source>
</reference>
<evidence type="ECO:0000256" key="1">
    <source>
        <dbReference type="ARBA" id="ARBA00022692"/>
    </source>
</evidence>
<dbReference type="CDD" id="cd17355">
    <property type="entry name" value="MFS_YcxA_like"/>
    <property type="match status" value="1"/>
</dbReference>
<evidence type="ECO:0000313" key="7">
    <source>
        <dbReference type="Proteomes" id="UP000241206"/>
    </source>
</evidence>
<feature type="transmembrane region" description="Helical" evidence="4">
    <location>
        <begin position="313"/>
        <end position="339"/>
    </location>
</feature>
<dbReference type="Gene3D" id="1.20.1250.20">
    <property type="entry name" value="MFS general substrate transporter like domains"/>
    <property type="match status" value="2"/>
</dbReference>
<feature type="transmembrane region" description="Helical" evidence="4">
    <location>
        <begin position="81"/>
        <end position="99"/>
    </location>
</feature>
<evidence type="ECO:0000313" key="6">
    <source>
        <dbReference type="EMBL" id="PTD17568.1"/>
    </source>
</evidence>
<feature type="transmembrane region" description="Helical" evidence="4">
    <location>
        <begin position="105"/>
        <end position="126"/>
    </location>
</feature>
<comment type="caution">
    <text evidence="6">The sequence shown here is derived from an EMBL/GenBank/DDBJ whole genome shotgun (WGS) entry which is preliminary data.</text>
</comment>
<feature type="transmembrane region" description="Helical" evidence="4">
    <location>
        <begin position="389"/>
        <end position="411"/>
    </location>
</feature>
<sequence length="421" mass="44051">MIARPFGRNYAWVVVAVTFLSLLAAAGLRSAPGVMMTPLQAAFGWDRATVSAAAAFGIFLYGMVGPFAAALMQTIGIRRTLIGGLGLMAVSTGLSLFMTEPWHYVLTWGLLSGLGSGAVALVLGATVASRWFDRHRGLVMGIFSASTATGSLLFLPVLAWLSEQGGWRPVAMAVAIVSAALIPLVALLLPERPADAGLLPYDADAPRPPEPPAHPRESVALAFRVLGKAARTPVFWLLFGTFFVCGLTTNGLVGTHLIAYCGDNGMGAVQAAGLLAVMGVFDLFGTTASGWLTDRYDPRKLLFVYYGLRGLSLVALPFTGFDIVALSVFAVFYGLDWIATVPPTVKLAGQHFGDRDAPIVFGWVASGHQIGAAVAALGAGLLRDMTGSYGPAFMIAGSIGVLAAFGALAIARDVKVHPRLA</sequence>
<dbReference type="PANTHER" id="PTHR11360:SF290">
    <property type="entry name" value="MONOCARBOXYLATE MFS PERMEASE"/>
    <property type="match status" value="1"/>
</dbReference>
<evidence type="ECO:0000259" key="5">
    <source>
        <dbReference type="PROSITE" id="PS50850"/>
    </source>
</evidence>
<evidence type="ECO:0000256" key="3">
    <source>
        <dbReference type="ARBA" id="ARBA00023136"/>
    </source>
</evidence>
<dbReference type="AlphaFoldDB" id="A0A2T4HP74"/>
<dbReference type="InterPro" id="IPR036259">
    <property type="entry name" value="MFS_trans_sf"/>
</dbReference>
<dbReference type="PANTHER" id="PTHR11360">
    <property type="entry name" value="MONOCARBOXYLATE TRANSPORTER"/>
    <property type="match status" value="1"/>
</dbReference>
<feature type="transmembrane region" description="Helical" evidence="4">
    <location>
        <begin position="138"/>
        <end position="161"/>
    </location>
</feature>
<feature type="domain" description="Major facilitator superfamily (MFS) profile" evidence="5">
    <location>
        <begin position="13"/>
        <end position="415"/>
    </location>
</feature>
<dbReference type="Proteomes" id="UP000241206">
    <property type="component" value="Unassembled WGS sequence"/>
</dbReference>
<feature type="transmembrane region" description="Helical" evidence="4">
    <location>
        <begin position="234"/>
        <end position="259"/>
    </location>
</feature>